<protein>
    <submittedName>
        <fullName evidence="3">Phage major capsid protein</fullName>
    </submittedName>
</protein>
<dbReference type="HOGENOM" id="CLU_041417_0_0_5"/>
<evidence type="ECO:0000313" key="3">
    <source>
        <dbReference type="EMBL" id="BAQ18003.1"/>
    </source>
</evidence>
<dbReference type="InterPro" id="IPR054612">
    <property type="entry name" value="Phage_capsid-like_C"/>
</dbReference>
<dbReference type="Proteomes" id="UP000031643">
    <property type="component" value="Chromosome"/>
</dbReference>
<dbReference type="STRING" id="1384459.GL4_2569"/>
<organism evidence="3 4">
    <name type="scientific">Methyloceanibacter caenitepidi</name>
    <dbReference type="NCBI Taxonomy" id="1384459"/>
    <lineage>
        <taxon>Bacteria</taxon>
        <taxon>Pseudomonadati</taxon>
        <taxon>Pseudomonadota</taxon>
        <taxon>Alphaproteobacteria</taxon>
        <taxon>Hyphomicrobiales</taxon>
        <taxon>Hyphomicrobiaceae</taxon>
        <taxon>Methyloceanibacter</taxon>
    </lineage>
</organism>
<name>A0A0A8K4Y6_9HYPH</name>
<comment type="subcellular location">
    <subcellularLocation>
        <location evidence="1">Virion</location>
    </subcellularLocation>
</comment>
<keyword evidence="4" id="KW-1185">Reference proteome</keyword>
<sequence>MDEQHDTTALDDLETKARYGKMDVMDPGVPATTVVTTTPGGTGDDVALAFEQFLQNFELFKQENDDKIRALQRGMPADVVTTDKIDRINQALDEQKAYLDRLTLKGARPRLSSSARFASGAHLQHKAAFDGYIRRGETSGLLSLEQKALAISTNDGADGGYLVPPEVEAAVLRGVKEISPIRAIAGNRTVSASVYKKPFSVTGPATGWVAETTTRDETNSPTLAELTFPTMEIYAMPSATQSLLDDSAVNIDEWLAEEIQVAFAQQEGAAFISGDGNNKPRGFLDYTKVENGSWAWDKIGYVATGNDGAFDSSHPSDDLIDFIYTLKSDYRANAHWVMNRATQATIRKFKDADGNYLWQPPERADLSPTLMTYPIVESEDMPDIDTDTFAIAFGDFGRGYLVVDRAGIRVLRDPFSAKPYVLFYTTKRVGGGVQDFDAIKLLKFGTS</sequence>
<dbReference type="Pfam" id="PF05065">
    <property type="entry name" value="Phage_capsid"/>
    <property type="match status" value="1"/>
</dbReference>
<dbReference type="AlphaFoldDB" id="A0A0A8K4Y6"/>
<gene>
    <name evidence="3" type="ORF">GL4_2569</name>
</gene>
<dbReference type="InterPro" id="IPR024455">
    <property type="entry name" value="Phage_capsid"/>
</dbReference>
<feature type="domain" description="Phage capsid-like C-terminal" evidence="2">
    <location>
        <begin position="159"/>
        <end position="444"/>
    </location>
</feature>
<dbReference type="SUPFAM" id="SSF56563">
    <property type="entry name" value="Major capsid protein gp5"/>
    <property type="match status" value="1"/>
</dbReference>
<dbReference type="NCBIfam" id="TIGR01554">
    <property type="entry name" value="major_cap_HK97"/>
    <property type="match status" value="1"/>
</dbReference>
<reference evidence="3 4" key="1">
    <citation type="submission" date="2014-09" db="EMBL/GenBank/DDBJ databases">
        <title>Genome sequencing of Methyloceanibacter caenitepidi Gela4.</title>
        <authorList>
            <person name="Takeuchi M."/>
            <person name="Susumu S."/>
            <person name="Kamagata Y."/>
            <person name="Oshima K."/>
            <person name="Hattori M."/>
            <person name="Iwasaki W."/>
        </authorList>
    </citation>
    <scope>NUCLEOTIDE SEQUENCE [LARGE SCALE GENOMIC DNA]</scope>
    <source>
        <strain evidence="3 4">Gela4</strain>
    </source>
</reference>
<dbReference type="Gene3D" id="3.30.2400.10">
    <property type="entry name" value="Major capsid protein gp5"/>
    <property type="match status" value="1"/>
</dbReference>
<dbReference type="KEGG" id="mcg:GL4_2569"/>
<dbReference type="Gene3D" id="3.30.2320.10">
    <property type="entry name" value="hypothetical protein PF0899 domain"/>
    <property type="match status" value="1"/>
</dbReference>
<evidence type="ECO:0000256" key="1">
    <source>
        <dbReference type="ARBA" id="ARBA00004328"/>
    </source>
</evidence>
<evidence type="ECO:0000259" key="2">
    <source>
        <dbReference type="Pfam" id="PF05065"/>
    </source>
</evidence>
<accession>A0A0A8K4Y6</accession>
<dbReference type="EMBL" id="AP014648">
    <property type="protein sequence ID" value="BAQ18003.1"/>
    <property type="molecule type" value="Genomic_DNA"/>
</dbReference>
<proteinExistence type="predicted"/>
<evidence type="ECO:0000313" key="4">
    <source>
        <dbReference type="Proteomes" id="UP000031643"/>
    </source>
</evidence>